<dbReference type="SUPFAM" id="SSF48576">
    <property type="entry name" value="Terpenoid synthases"/>
    <property type="match status" value="1"/>
</dbReference>
<dbReference type="InterPro" id="IPR008949">
    <property type="entry name" value="Isoprenoid_synthase_dom_sf"/>
</dbReference>
<dbReference type="GO" id="GO:0016114">
    <property type="term" value="P:terpenoid biosynthetic process"/>
    <property type="evidence" value="ECO:0007669"/>
    <property type="project" value="UniProtKB-ARBA"/>
</dbReference>
<accession>A0A5D8QFZ3</accession>
<evidence type="ECO:0000256" key="7">
    <source>
        <dbReference type="ARBA" id="ARBA00022842"/>
    </source>
</evidence>
<dbReference type="GO" id="GO:0004337">
    <property type="term" value="F:(2E,6E)-farnesyl diphosphate synthase activity"/>
    <property type="evidence" value="ECO:0007669"/>
    <property type="project" value="UniProtKB-EC"/>
</dbReference>
<dbReference type="Pfam" id="PF00348">
    <property type="entry name" value="polyprenyl_synt"/>
    <property type="match status" value="1"/>
</dbReference>
<comment type="caution">
    <text evidence="13">The sequence shown here is derived from an EMBL/GenBank/DDBJ whole genome shotgun (WGS) entry which is preliminary data.</text>
</comment>
<evidence type="ECO:0000256" key="3">
    <source>
        <dbReference type="ARBA" id="ARBA00012439"/>
    </source>
</evidence>
<evidence type="ECO:0000256" key="5">
    <source>
        <dbReference type="ARBA" id="ARBA00022679"/>
    </source>
</evidence>
<gene>
    <name evidence="13" type="ORF">FWJ32_00720</name>
</gene>
<evidence type="ECO:0000256" key="4">
    <source>
        <dbReference type="ARBA" id="ARBA00015100"/>
    </source>
</evidence>
<dbReference type="PROSITE" id="PS00723">
    <property type="entry name" value="POLYPRENYL_SYNTHASE_1"/>
    <property type="match status" value="1"/>
</dbReference>
<keyword evidence="6" id="KW-0479">Metal-binding</keyword>
<dbReference type="GO" id="GO:0046872">
    <property type="term" value="F:metal ion binding"/>
    <property type="evidence" value="ECO:0007669"/>
    <property type="project" value="UniProtKB-KW"/>
</dbReference>
<evidence type="ECO:0000313" key="13">
    <source>
        <dbReference type="EMBL" id="TZE83442.1"/>
    </source>
</evidence>
<evidence type="ECO:0000256" key="10">
    <source>
        <dbReference type="ARBA" id="ARBA00032873"/>
    </source>
</evidence>
<comment type="cofactor">
    <cofactor evidence="1">
        <name>Mg(2+)</name>
        <dbReference type="ChEBI" id="CHEBI:18420"/>
    </cofactor>
</comment>
<evidence type="ECO:0000256" key="2">
    <source>
        <dbReference type="ARBA" id="ARBA00006706"/>
    </source>
</evidence>
<dbReference type="FunFam" id="1.10.600.10:FF:000001">
    <property type="entry name" value="Geranylgeranyl diphosphate synthase"/>
    <property type="match status" value="1"/>
</dbReference>
<dbReference type="PANTHER" id="PTHR43281:SF1">
    <property type="entry name" value="FARNESYL DIPHOSPHATE SYNTHASE"/>
    <property type="match status" value="1"/>
</dbReference>
<proteinExistence type="inferred from homology"/>
<dbReference type="InterPro" id="IPR000092">
    <property type="entry name" value="Polyprenyl_synt"/>
</dbReference>
<dbReference type="PANTHER" id="PTHR43281">
    <property type="entry name" value="FARNESYL DIPHOSPHATE SYNTHASE"/>
    <property type="match status" value="1"/>
</dbReference>
<comment type="similarity">
    <text evidence="2 12">Belongs to the FPP/GGPP synthase family.</text>
</comment>
<evidence type="ECO:0000256" key="12">
    <source>
        <dbReference type="RuleBase" id="RU004466"/>
    </source>
</evidence>
<dbReference type="AlphaFoldDB" id="A0A5D8QFZ3"/>
<dbReference type="SFLD" id="SFLDG01017">
    <property type="entry name" value="Polyprenyl_Transferase_Like"/>
    <property type="match status" value="1"/>
</dbReference>
<dbReference type="EC" id="2.5.1.10" evidence="3"/>
<dbReference type="CDD" id="cd00685">
    <property type="entry name" value="Trans_IPPS_HT"/>
    <property type="match status" value="1"/>
</dbReference>
<evidence type="ECO:0000256" key="6">
    <source>
        <dbReference type="ARBA" id="ARBA00022723"/>
    </source>
</evidence>
<evidence type="ECO:0000313" key="14">
    <source>
        <dbReference type="Proteomes" id="UP000322976"/>
    </source>
</evidence>
<dbReference type="SFLD" id="SFLDS00005">
    <property type="entry name" value="Isoprenoid_Synthase_Type_I"/>
    <property type="match status" value="1"/>
</dbReference>
<evidence type="ECO:0000256" key="1">
    <source>
        <dbReference type="ARBA" id="ARBA00001946"/>
    </source>
</evidence>
<dbReference type="Proteomes" id="UP000322976">
    <property type="component" value="Unassembled WGS sequence"/>
</dbReference>
<reference evidence="13 14" key="1">
    <citation type="submission" date="2019-08" db="EMBL/GenBank/DDBJ databases">
        <title>Calorimonas adulescens gen. nov., sp. nov., an anaerobic thermophilic bacterium from Sakhalin hot spring.</title>
        <authorList>
            <person name="Khomyakova M.A."/>
            <person name="Merkel A.Y."/>
            <person name="Novikov A."/>
            <person name="Bonch-Osmolovskaya E.A."/>
            <person name="Slobodkin A.I."/>
        </authorList>
    </citation>
    <scope>NUCLEOTIDE SEQUENCE [LARGE SCALE GENOMIC DNA]</scope>
    <source>
        <strain evidence="13 14">A05MB</strain>
    </source>
</reference>
<sequence>MVYIRRSNTRVVTERNLDFKEEFQKKLSIIEDGLKTYLPHEDEKPEIIHQAMRYSVSSGGKRIRPILAMATYEMFDRDVKYILPVACAIEYIHTYSLIHDDLPAMDNDDFRRGKPTSHRVFGEAIAILAGDALLTHAFNVIYESALTYSERMKLYVLAGKEIAEACDSKGLVGGQVIDINSVSIIDTSEKLMDMDIRKTGCLIRASVVAGAIIGGAGSSDILYLNTFGEKLGLAFQVQDDILDYKENEIFPDKPTYTSILGIEGAREYVKKLSKDAIDSLNIFGDKAAFLRNLTMSLIDRKA</sequence>
<organism evidence="13 14">
    <name type="scientific">Calorimonas adulescens</name>
    <dbReference type="NCBI Taxonomy" id="2606906"/>
    <lineage>
        <taxon>Bacteria</taxon>
        <taxon>Bacillati</taxon>
        <taxon>Bacillota</taxon>
        <taxon>Clostridia</taxon>
        <taxon>Thermoanaerobacterales</taxon>
        <taxon>Thermoanaerobacteraceae</taxon>
        <taxon>Calorimonas</taxon>
    </lineage>
</organism>
<protein>
    <recommendedName>
        <fullName evidence="4">Farnesyl diphosphate synthase</fullName>
        <ecNumber evidence="3">2.5.1.10</ecNumber>
    </recommendedName>
    <alternativeName>
        <fullName evidence="10">(2E,6E)-farnesyl diphosphate synthase</fullName>
    </alternativeName>
    <alternativeName>
        <fullName evidence="9">Geranyltranstransferase</fullName>
    </alternativeName>
</protein>
<dbReference type="Gene3D" id="1.10.600.10">
    <property type="entry name" value="Farnesyl Diphosphate Synthase"/>
    <property type="match status" value="1"/>
</dbReference>
<keyword evidence="8" id="KW-0414">Isoprene biosynthesis</keyword>
<dbReference type="NCBIfam" id="NF045485">
    <property type="entry name" value="FPPsyn"/>
    <property type="match status" value="1"/>
</dbReference>
<dbReference type="PROSITE" id="PS00444">
    <property type="entry name" value="POLYPRENYL_SYNTHASE_2"/>
    <property type="match status" value="1"/>
</dbReference>
<evidence type="ECO:0000256" key="8">
    <source>
        <dbReference type="ARBA" id="ARBA00023229"/>
    </source>
</evidence>
<name>A0A5D8QFZ3_9THEO</name>
<keyword evidence="14" id="KW-1185">Reference proteome</keyword>
<keyword evidence="5 12" id="KW-0808">Transferase</keyword>
<dbReference type="InterPro" id="IPR033749">
    <property type="entry name" value="Polyprenyl_synt_CS"/>
</dbReference>
<dbReference type="GO" id="GO:0005737">
    <property type="term" value="C:cytoplasm"/>
    <property type="evidence" value="ECO:0007669"/>
    <property type="project" value="UniProtKB-ARBA"/>
</dbReference>
<dbReference type="EMBL" id="VTPS01000001">
    <property type="protein sequence ID" value="TZE83442.1"/>
    <property type="molecule type" value="Genomic_DNA"/>
</dbReference>
<keyword evidence="7" id="KW-0460">Magnesium</keyword>
<comment type="catalytic activity">
    <reaction evidence="11">
        <text>isopentenyl diphosphate + (2E)-geranyl diphosphate = (2E,6E)-farnesyl diphosphate + diphosphate</text>
        <dbReference type="Rhea" id="RHEA:19361"/>
        <dbReference type="ChEBI" id="CHEBI:33019"/>
        <dbReference type="ChEBI" id="CHEBI:58057"/>
        <dbReference type="ChEBI" id="CHEBI:128769"/>
        <dbReference type="ChEBI" id="CHEBI:175763"/>
        <dbReference type="EC" id="2.5.1.10"/>
    </reaction>
</comment>
<evidence type="ECO:0000256" key="9">
    <source>
        <dbReference type="ARBA" id="ARBA00032380"/>
    </source>
</evidence>
<dbReference type="InterPro" id="IPR053378">
    <property type="entry name" value="Prenyl_diphosphate_synthase"/>
</dbReference>
<evidence type="ECO:0000256" key="11">
    <source>
        <dbReference type="ARBA" id="ARBA00049399"/>
    </source>
</evidence>